<keyword evidence="3" id="KW-1185">Reference proteome</keyword>
<evidence type="ECO:0000256" key="1">
    <source>
        <dbReference type="SAM" id="MobiDB-lite"/>
    </source>
</evidence>
<gene>
    <name evidence="2" type="ORF">KC01_LOCUS22931</name>
</gene>
<dbReference type="Proteomes" id="UP001497482">
    <property type="component" value="Chromosome 2"/>
</dbReference>
<organism evidence="2 3">
    <name type="scientific">Knipowitschia caucasica</name>
    <name type="common">Caucasian dwarf goby</name>
    <name type="synonym">Pomatoschistus caucasicus</name>
    <dbReference type="NCBI Taxonomy" id="637954"/>
    <lineage>
        <taxon>Eukaryota</taxon>
        <taxon>Metazoa</taxon>
        <taxon>Chordata</taxon>
        <taxon>Craniata</taxon>
        <taxon>Vertebrata</taxon>
        <taxon>Euteleostomi</taxon>
        <taxon>Actinopterygii</taxon>
        <taxon>Neopterygii</taxon>
        <taxon>Teleostei</taxon>
        <taxon>Neoteleostei</taxon>
        <taxon>Acanthomorphata</taxon>
        <taxon>Gobiaria</taxon>
        <taxon>Gobiiformes</taxon>
        <taxon>Gobioidei</taxon>
        <taxon>Gobiidae</taxon>
        <taxon>Gobiinae</taxon>
        <taxon>Knipowitschia</taxon>
    </lineage>
</organism>
<evidence type="ECO:0000313" key="3">
    <source>
        <dbReference type="Proteomes" id="UP001497482"/>
    </source>
</evidence>
<dbReference type="AlphaFoldDB" id="A0AAV2KV62"/>
<evidence type="ECO:0000313" key="2">
    <source>
        <dbReference type="EMBL" id="CAL1593926.1"/>
    </source>
</evidence>
<dbReference type="EMBL" id="OZ035824">
    <property type="protein sequence ID" value="CAL1593926.1"/>
    <property type="molecule type" value="Genomic_DNA"/>
</dbReference>
<name>A0AAV2KV62_KNICA</name>
<reference evidence="2 3" key="1">
    <citation type="submission" date="2024-04" db="EMBL/GenBank/DDBJ databases">
        <authorList>
            <person name="Waldvogel A.-M."/>
            <person name="Schoenle A."/>
        </authorList>
    </citation>
    <scope>NUCLEOTIDE SEQUENCE [LARGE SCALE GENOMIC DNA]</scope>
</reference>
<sequence length="73" mass="8419">MHHCRVGADGWMDCHGTSHMRHQQRVGAEQGKPRWSRGTAEEVAAAEDTQWSRREQKGRQKYGVNVLEIVDLY</sequence>
<feature type="region of interest" description="Disordered" evidence="1">
    <location>
        <begin position="23"/>
        <end position="57"/>
    </location>
</feature>
<protein>
    <submittedName>
        <fullName evidence="2">Uncharacterized protein</fullName>
    </submittedName>
</protein>
<proteinExistence type="predicted"/>
<accession>A0AAV2KV62</accession>